<feature type="domain" description="Retrovirus-related Pol polyprotein from transposon TNT 1-94-like beta-barrel" evidence="4">
    <location>
        <begin position="185"/>
        <end position="258"/>
    </location>
</feature>
<dbReference type="EMBL" id="BKCJ010006016">
    <property type="protein sequence ID" value="GEU69884.1"/>
    <property type="molecule type" value="Genomic_DNA"/>
</dbReference>
<reference evidence="5" key="1">
    <citation type="journal article" date="2019" name="Sci. Rep.">
        <title>Draft genome of Tanacetum cinerariifolium, the natural source of mosquito coil.</title>
        <authorList>
            <person name="Yamashiro T."/>
            <person name="Shiraishi A."/>
            <person name="Satake H."/>
            <person name="Nakayama K."/>
        </authorList>
    </citation>
    <scope>NUCLEOTIDE SEQUENCE</scope>
</reference>
<organism evidence="5">
    <name type="scientific">Tanacetum cinerariifolium</name>
    <name type="common">Dalmatian daisy</name>
    <name type="synonym">Chrysanthemum cinerariifolium</name>
    <dbReference type="NCBI Taxonomy" id="118510"/>
    <lineage>
        <taxon>Eukaryota</taxon>
        <taxon>Viridiplantae</taxon>
        <taxon>Streptophyta</taxon>
        <taxon>Embryophyta</taxon>
        <taxon>Tracheophyta</taxon>
        <taxon>Spermatophyta</taxon>
        <taxon>Magnoliopsida</taxon>
        <taxon>eudicotyledons</taxon>
        <taxon>Gunneridae</taxon>
        <taxon>Pentapetalae</taxon>
        <taxon>asterids</taxon>
        <taxon>campanulids</taxon>
        <taxon>Asterales</taxon>
        <taxon>Asteraceae</taxon>
        <taxon>Asteroideae</taxon>
        <taxon>Anthemideae</taxon>
        <taxon>Anthemidinae</taxon>
        <taxon>Tanacetum</taxon>
    </lineage>
</organism>
<dbReference type="GO" id="GO:0006508">
    <property type="term" value="P:proteolysis"/>
    <property type="evidence" value="ECO:0007669"/>
    <property type="project" value="UniProtKB-KW"/>
</dbReference>
<dbReference type="GO" id="GO:0008233">
    <property type="term" value="F:peptidase activity"/>
    <property type="evidence" value="ECO:0007669"/>
    <property type="project" value="UniProtKB-KW"/>
</dbReference>
<dbReference type="PANTHER" id="PTHR42648:SF28">
    <property type="entry name" value="TRANSPOSON-ENCODED PROTEIN WITH RIBONUCLEASE H-LIKE AND RETROVIRUS ZINC FINGER-LIKE DOMAINS"/>
    <property type="match status" value="1"/>
</dbReference>
<dbReference type="InterPro" id="IPR012337">
    <property type="entry name" value="RNaseH-like_sf"/>
</dbReference>
<evidence type="ECO:0000259" key="4">
    <source>
        <dbReference type="Pfam" id="PF22936"/>
    </source>
</evidence>
<name>A0A6L2MBE6_TANCI</name>
<protein>
    <submittedName>
        <fullName evidence="5">Ribonuclease H-like domain-containing protein</fullName>
    </submittedName>
</protein>
<dbReference type="InterPro" id="IPR025724">
    <property type="entry name" value="GAG-pre-integrase_dom"/>
</dbReference>
<evidence type="ECO:0000259" key="3">
    <source>
        <dbReference type="Pfam" id="PF13976"/>
    </source>
</evidence>
<gene>
    <name evidence="5" type="ORF">Tci_041862</name>
</gene>
<keyword evidence="1" id="KW-0645">Protease</keyword>
<dbReference type="InterPro" id="IPR039537">
    <property type="entry name" value="Retrotran_Ty1/copia-like"/>
</dbReference>
<dbReference type="PANTHER" id="PTHR42648">
    <property type="entry name" value="TRANSPOSASE, PUTATIVE-RELATED"/>
    <property type="match status" value="1"/>
</dbReference>
<dbReference type="SUPFAM" id="SSF53098">
    <property type="entry name" value="Ribonuclease H-like"/>
    <property type="match status" value="1"/>
</dbReference>
<dbReference type="Pfam" id="PF22936">
    <property type="entry name" value="Pol_BBD"/>
    <property type="match status" value="1"/>
</dbReference>
<dbReference type="GO" id="GO:0003676">
    <property type="term" value="F:nucleic acid binding"/>
    <property type="evidence" value="ECO:0007669"/>
    <property type="project" value="InterPro"/>
</dbReference>
<dbReference type="AlphaFoldDB" id="A0A6L2MBE6"/>
<evidence type="ECO:0000313" key="5">
    <source>
        <dbReference type="EMBL" id="GEU69884.1"/>
    </source>
</evidence>
<feature type="region of interest" description="Disordered" evidence="2">
    <location>
        <begin position="440"/>
        <end position="460"/>
    </location>
</feature>
<proteinExistence type="predicted"/>
<comment type="caution">
    <text evidence="5">The sequence shown here is derived from an EMBL/GenBank/DDBJ whole genome shotgun (WGS) entry which is preliminary data.</text>
</comment>
<evidence type="ECO:0000256" key="1">
    <source>
        <dbReference type="ARBA" id="ARBA00022670"/>
    </source>
</evidence>
<accession>A0A6L2MBE6</accession>
<evidence type="ECO:0000256" key="2">
    <source>
        <dbReference type="SAM" id="MobiDB-lite"/>
    </source>
</evidence>
<dbReference type="InterPro" id="IPR054722">
    <property type="entry name" value="PolX-like_BBD"/>
</dbReference>
<feature type="compositionally biased region" description="Polar residues" evidence="2">
    <location>
        <begin position="19"/>
        <end position="34"/>
    </location>
</feature>
<keyword evidence="1" id="KW-0378">Hydrolase</keyword>
<dbReference type="Pfam" id="PF13976">
    <property type="entry name" value="gag_pre-integrs"/>
    <property type="match status" value="1"/>
</dbReference>
<feature type="domain" description="GAG-pre-integrase" evidence="3">
    <location>
        <begin position="293"/>
        <end position="366"/>
    </location>
</feature>
<dbReference type="InterPro" id="IPR036397">
    <property type="entry name" value="RNaseH_sf"/>
</dbReference>
<feature type="region of interest" description="Disordered" evidence="2">
    <location>
        <begin position="19"/>
        <end position="38"/>
    </location>
</feature>
<dbReference type="Gene3D" id="3.30.420.10">
    <property type="entry name" value="Ribonuclease H-like superfamily/Ribonuclease H"/>
    <property type="match status" value="1"/>
</dbReference>
<sequence length="619" mass="69274">MNENNLNDLHVNKSKVLNNVGNSRVSDGNDNQGNDMFKKGERYHAIPPSDTGNYMPPRADLSFAGLDNSIFKSKVGETITSMPKIETNASETVRRPFNQKSAAKTNNFNEKVNIAKVNNVTTAGPKAVVSAIEENRNNVIKSLACWIWRPKGNLIDHISKDSGSYTLKRFNYVDPQGRLKSGQGIFDSGCSRHMTGKKSYLTDYQEIDGGFIAFGGNIKRGKITRKGKIRTGKLDFECVYFVKELNFNLFSVSQICDKKNSVLFTNTECVVLSSDFKLLDESQVLLKVPRNNNMYSFDLKNVVPVGGLICLFANATLNDSNLWHRRFGHINFKTMNKPIRGNLVRGLPSKLFENDHTRVAYQKGKQHKASCIENQIDHKVKTIRCDNGTKFKNMTMNEFYEIKGIRKEFSVARTPHQNGLKSSENEVADDAGMKSTKVLRKENGVLDPAKEGDNNDQDKDLRDQEEAFRKQCEQEFEKLFNQGEAANTNSTNRLNTVSSPVNAVSSSFTTVDPERERAQRNEFESMFRQDKDANGNMMFTPVSAAGSTYVNLCGSIPVIVVTLPNVDLPTDPLMPNLEDTADLHDTRIFSSAYDDEVDGAVVNFNKLELTTVVSPIPTT</sequence>